<keyword evidence="2" id="KW-0808">Transferase</keyword>
<dbReference type="InterPro" id="IPR004556">
    <property type="entry name" value="HemK-like"/>
</dbReference>
<dbReference type="OrthoDB" id="269872at2759"/>
<dbReference type="Pfam" id="PF06325">
    <property type="entry name" value="PrmA"/>
    <property type="match status" value="1"/>
</dbReference>
<dbReference type="GO" id="GO:0008276">
    <property type="term" value="F:protein methyltransferase activity"/>
    <property type="evidence" value="ECO:0007669"/>
    <property type="project" value="InterPro"/>
</dbReference>
<keyword evidence="3" id="KW-0949">S-adenosyl-L-methionine</keyword>
<dbReference type="GO" id="GO:0003676">
    <property type="term" value="F:nucleic acid binding"/>
    <property type="evidence" value="ECO:0007669"/>
    <property type="project" value="InterPro"/>
</dbReference>
<dbReference type="PROSITE" id="PS00092">
    <property type="entry name" value="N6_MTASE"/>
    <property type="match status" value="1"/>
</dbReference>
<keyword evidence="5" id="KW-1185">Reference proteome</keyword>
<dbReference type="CDD" id="cd02440">
    <property type="entry name" value="AdoMet_MTases"/>
    <property type="match status" value="1"/>
</dbReference>
<dbReference type="InterPro" id="IPR002052">
    <property type="entry name" value="DNA_methylase_N6_adenine_CS"/>
</dbReference>
<dbReference type="Proteomes" id="UP000886885">
    <property type="component" value="Chromosome 3D"/>
</dbReference>
<sequence length="475" mass="52179">MKLGLSRACFYSSCSASIFSSSIPSITTIKPKIPLFLRPPTYSVTSSDLQKWHGWAKSLASSVGSSFVESDNGPDSTLLCRELNWLLEDSIENRSSSPCFSFAACKYDTFDGIENVMLRISLDDLYQLWKQRIEERRPFQYIVGCEHWRDLVLSVQEGVLIPRPETELIVDLVSDAVSNNEELGQGLWADVGTGSGAIAIGISKILRSYGRVIATDLSPVAVSVAMFNVQRYGLQHVTEVRQGSWFEPLKDVEGQLVGIVSNPPYIPSDNISGLQAEVGRHEPRLALDGGASGIDYLLHLCNGAAAMLKPGGFFAFETNGEKQCKFLVDYMQNDIAGSFCNLNIVSDFAGMSSLQGPPSLERKWPELNSPAWSLTEPQITRGGYISWQQSKLSKEISVRGMEEVADLINSYQDSDVDVTKQHIEEIVRTLVLDYAIMEVKSDGMAEFASIPIGKVCCKCISKEGLEGKPKAETGA</sequence>
<dbReference type="PANTHER" id="PTHR47441">
    <property type="match status" value="1"/>
</dbReference>
<dbReference type="GO" id="GO:0032259">
    <property type="term" value="P:methylation"/>
    <property type="evidence" value="ECO:0007669"/>
    <property type="project" value="UniProtKB-KW"/>
</dbReference>
<dbReference type="AlphaFoldDB" id="A0A8X8A501"/>
<organism evidence="4 5">
    <name type="scientific">Populus tomentosa</name>
    <name type="common">Chinese white poplar</name>
    <dbReference type="NCBI Taxonomy" id="118781"/>
    <lineage>
        <taxon>Eukaryota</taxon>
        <taxon>Viridiplantae</taxon>
        <taxon>Streptophyta</taxon>
        <taxon>Embryophyta</taxon>
        <taxon>Tracheophyta</taxon>
        <taxon>Spermatophyta</taxon>
        <taxon>Magnoliopsida</taxon>
        <taxon>eudicotyledons</taxon>
        <taxon>Gunneridae</taxon>
        <taxon>Pentapetalae</taxon>
        <taxon>rosids</taxon>
        <taxon>fabids</taxon>
        <taxon>Malpighiales</taxon>
        <taxon>Salicaceae</taxon>
        <taxon>Saliceae</taxon>
        <taxon>Populus</taxon>
    </lineage>
</organism>
<evidence type="ECO:0000313" key="5">
    <source>
        <dbReference type="Proteomes" id="UP000886885"/>
    </source>
</evidence>
<evidence type="ECO:0008006" key="6">
    <source>
        <dbReference type="Google" id="ProtNLM"/>
    </source>
</evidence>
<protein>
    <recommendedName>
        <fullName evidence="6">Methyltransferase small domain-containing protein</fullName>
    </recommendedName>
</protein>
<dbReference type="EMBL" id="JAAWWB010000006">
    <property type="protein sequence ID" value="KAG6781831.1"/>
    <property type="molecule type" value="Genomic_DNA"/>
</dbReference>
<evidence type="ECO:0000256" key="3">
    <source>
        <dbReference type="ARBA" id="ARBA00022691"/>
    </source>
</evidence>
<proteinExistence type="predicted"/>
<name>A0A8X8A501_POPTO</name>
<gene>
    <name evidence="4" type="ORF">POTOM_014746</name>
</gene>
<reference evidence="4" key="1">
    <citation type="journal article" date="2020" name="bioRxiv">
        <title>Hybrid origin of Populus tomentosa Carr. identified through genome sequencing and phylogenomic analysis.</title>
        <authorList>
            <person name="An X."/>
            <person name="Gao K."/>
            <person name="Chen Z."/>
            <person name="Li J."/>
            <person name="Yang X."/>
            <person name="Yang X."/>
            <person name="Zhou J."/>
            <person name="Guo T."/>
            <person name="Zhao T."/>
            <person name="Huang S."/>
            <person name="Miao D."/>
            <person name="Khan W.U."/>
            <person name="Rao P."/>
            <person name="Ye M."/>
            <person name="Lei B."/>
            <person name="Liao W."/>
            <person name="Wang J."/>
            <person name="Ji L."/>
            <person name="Li Y."/>
            <person name="Guo B."/>
            <person name="Mustafa N.S."/>
            <person name="Li S."/>
            <person name="Yun Q."/>
            <person name="Keller S.R."/>
            <person name="Mao J."/>
            <person name="Zhang R."/>
            <person name="Strauss S.H."/>
        </authorList>
    </citation>
    <scope>NUCLEOTIDE SEQUENCE</scope>
    <source>
        <strain evidence="4">GM15</strain>
        <tissue evidence="4">Leaf</tissue>
    </source>
</reference>
<evidence type="ECO:0000256" key="1">
    <source>
        <dbReference type="ARBA" id="ARBA00022603"/>
    </source>
</evidence>
<dbReference type="InterPro" id="IPR052663">
    <property type="entry name" value="RF_glutamine_MTase_cyano"/>
</dbReference>
<accession>A0A8X8A501</accession>
<comment type="caution">
    <text evidence="4">The sequence shown here is derived from an EMBL/GenBank/DDBJ whole genome shotgun (WGS) entry which is preliminary data.</text>
</comment>
<evidence type="ECO:0000256" key="2">
    <source>
        <dbReference type="ARBA" id="ARBA00022679"/>
    </source>
</evidence>
<dbReference type="NCBIfam" id="TIGR00536">
    <property type="entry name" value="hemK_fam"/>
    <property type="match status" value="1"/>
</dbReference>
<evidence type="ECO:0000313" key="4">
    <source>
        <dbReference type="EMBL" id="KAG6781831.1"/>
    </source>
</evidence>
<dbReference type="PANTHER" id="PTHR47441:SF3">
    <property type="entry name" value="RELEASE FACTOR GLUTAMINE METHYLTRANSFERASE"/>
    <property type="match status" value="1"/>
</dbReference>
<keyword evidence="1" id="KW-0489">Methyltransferase</keyword>